<evidence type="ECO:0000313" key="1">
    <source>
        <dbReference type="EMBL" id="KIJ92057.1"/>
    </source>
</evidence>
<protein>
    <submittedName>
        <fullName evidence="1">Uncharacterized protein</fullName>
    </submittedName>
</protein>
<reference evidence="1 2" key="1">
    <citation type="submission" date="2014-04" db="EMBL/GenBank/DDBJ databases">
        <authorList>
            <consortium name="DOE Joint Genome Institute"/>
            <person name="Kuo A."/>
            <person name="Kohler A."/>
            <person name="Nagy L.G."/>
            <person name="Floudas D."/>
            <person name="Copeland A."/>
            <person name="Barry K.W."/>
            <person name="Cichocki N."/>
            <person name="Veneault-Fourrey C."/>
            <person name="LaButti K."/>
            <person name="Lindquist E.A."/>
            <person name="Lipzen A."/>
            <person name="Lundell T."/>
            <person name="Morin E."/>
            <person name="Murat C."/>
            <person name="Sun H."/>
            <person name="Tunlid A."/>
            <person name="Henrissat B."/>
            <person name="Grigoriev I.V."/>
            <person name="Hibbett D.S."/>
            <person name="Martin F."/>
            <person name="Nordberg H.P."/>
            <person name="Cantor M.N."/>
            <person name="Hua S.X."/>
        </authorList>
    </citation>
    <scope>NUCLEOTIDE SEQUENCE [LARGE SCALE GENOMIC DNA]</scope>
    <source>
        <strain evidence="1 2">LaAM-08-1</strain>
    </source>
</reference>
<evidence type="ECO:0000313" key="2">
    <source>
        <dbReference type="Proteomes" id="UP000054477"/>
    </source>
</evidence>
<dbReference type="AlphaFoldDB" id="A0A0C9X6M1"/>
<name>A0A0C9X6M1_9AGAR</name>
<accession>A0A0C9X6M1</accession>
<organism evidence="1 2">
    <name type="scientific">Laccaria amethystina LaAM-08-1</name>
    <dbReference type="NCBI Taxonomy" id="1095629"/>
    <lineage>
        <taxon>Eukaryota</taxon>
        <taxon>Fungi</taxon>
        <taxon>Dikarya</taxon>
        <taxon>Basidiomycota</taxon>
        <taxon>Agaricomycotina</taxon>
        <taxon>Agaricomycetes</taxon>
        <taxon>Agaricomycetidae</taxon>
        <taxon>Agaricales</taxon>
        <taxon>Agaricineae</taxon>
        <taxon>Hydnangiaceae</taxon>
        <taxon>Laccaria</taxon>
    </lineage>
</organism>
<reference evidence="2" key="2">
    <citation type="submission" date="2015-01" db="EMBL/GenBank/DDBJ databases">
        <title>Evolutionary Origins and Diversification of the Mycorrhizal Mutualists.</title>
        <authorList>
            <consortium name="DOE Joint Genome Institute"/>
            <consortium name="Mycorrhizal Genomics Consortium"/>
            <person name="Kohler A."/>
            <person name="Kuo A."/>
            <person name="Nagy L.G."/>
            <person name="Floudas D."/>
            <person name="Copeland A."/>
            <person name="Barry K.W."/>
            <person name="Cichocki N."/>
            <person name="Veneault-Fourrey C."/>
            <person name="LaButti K."/>
            <person name="Lindquist E.A."/>
            <person name="Lipzen A."/>
            <person name="Lundell T."/>
            <person name="Morin E."/>
            <person name="Murat C."/>
            <person name="Riley R."/>
            <person name="Ohm R."/>
            <person name="Sun H."/>
            <person name="Tunlid A."/>
            <person name="Henrissat B."/>
            <person name="Grigoriev I.V."/>
            <person name="Hibbett D.S."/>
            <person name="Martin F."/>
        </authorList>
    </citation>
    <scope>NUCLEOTIDE SEQUENCE [LARGE SCALE GENOMIC DNA]</scope>
    <source>
        <strain evidence="2">LaAM-08-1</strain>
    </source>
</reference>
<dbReference type="HOGENOM" id="CLU_2868015_0_0_1"/>
<sequence>MSYKFNERPHSHHISSELYKQGFVEKQGLMLLWTSDTTTSAVPQKILKELDAKMLIERVLNLKV</sequence>
<gene>
    <name evidence="1" type="ORF">K443DRAFT_13902</name>
</gene>
<dbReference type="EMBL" id="KN838942">
    <property type="protein sequence ID" value="KIJ92057.1"/>
    <property type="molecule type" value="Genomic_DNA"/>
</dbReference>
<proteinExistence type="predicted"/>
<dbReference type="Proteomes" id="UP000054477">
    <property type="component" value="Unassembled WGS sequence"/>
</dbReference>
<keyword evidence="2" id="KW-1185">Reference proteome</keyword>